<keyword evidence="4" id="KW-1185">Reference proteome</keyword>
<feature type="compositionally biased region" description="Polar residues" evidence="2">
    <location>
        <begin position="278"/>
        <end position="311"/>
    </location>
</feature>
<dbReference type="Proteomes" id="UP000591131">
    <property type="component" value="Unassembled WGS sequence"/>
</dbReference>
<keyword evidence="1" id="KW-0175">Coiled coil</keyword>
<dbReference type="PANTHER" id="PTHR35381">
    <property type="entry name" value="EF-HAND DOMAIN-CONTAINING PROTEIN"/>
    <property type="match status" value="1"/>
</dbReference>
<feature type="region of interest" description="Disordered" evidence="2">
    <location>
        <begin position="548"/>
        <end position="585"/>
    </location>
</feature>
<feature type="coiled-coil region" evidence="1">
    <location>
        <begin position="786"/>
        <end position="813"/>
    </location>
</feature>
<dbReference type="AlphaFoldDB" id="A0A7J6LX10"/>
<reference evidence="3 4" key="1">
    <citation type="submission" date="2020-04" db="EMBL/GenBank/DDBJ databases">
        <title>Perkinsus chesapeaki whole genome sequence.</title>
        <authorList>
            <person name="Bogema D.R."/>
        </authorList>
    </citation>
    <scope>NUCLEOTIDE SEQUENCE [LARGE SCALE GENOMIC DNA]</scope>
    <source>
        <strain evidence="3">ATCC PRA-425</strain>
    </source>
</reference>
<feature type="compositionally biased region" description="Basic and acidic residues" evidence="2">
    <location>
        <begin position="564"/>
        <end position="575"/>
    </location>
</feature>
<sequence length="830" mass="93875">MTLPPAEDDTSLINPIEDVNNESSLWSVPTPKMARRGGSFRRSCSLSSSSVLLHQRSISQDIDPPAVRSRTSEYLGEPILRVLVELSPDKPQGIVIIREGDDIEEVAGVFVRKNDLPEELAVPLAEKIQEDLAHISRRETSPIRQEVASDDKIDFDLRNVEHRLSPVVHVPSPGENTPPVGAAPRRRTPKSAAEEFSTAVPPGDKTRRWKNGGHLWSGVRNRGRGGRRGGFGGGQQKLLENGGKNVERKAAEGPSVFSKLHEHAELRQKKLMRKRQELQQASTPIPHSAARPSTSYRGTQSNLKTEGTTCTPGHRLYTMHEKKIRQLVQLQRDHAVQRDKAELQGATFKPSIGTSQRVCPGVSRFHSDKENTEIRQDDTARQKWREEKAAQLRMDIEQEQMKECSFTPHLNSESLRIAHQRNPFQRGGSHFETLYQDAFERRERKEKWQSYLPEGVTFVPDIGAAHERPSNDENREQFFRRLTYSRQGSTPRNICGDSLASGCFPFTHSVVEHSSGNPSKAHKDYNGVSQYTRAGALSDSFPITTWAATTSIDGPGNKSARSSRRNERFATERLSHSAGSTNGGKVARSGGIFERLFNESVELKERAAASEAEAIKWSKELSSEARALERSREILQAKKMEKYDRLYRGLGGKPGSDNPNEWINPKNIRKDAIEDTCERDMLCLRELSLYLIIFVVQVAHIVSYVEESGEAVSWEQFIAAVDYKIRLSRKPSSHLFISNSINRKEMGQPNDNEHVEDAKITSFTPRIDPHSSRLLERHQNRAGPIHERLVAEKRVWETKIEDLKREVEEKELEECKYLCELCAHQSLWIK</sequence>
<evidence type="ECO:0000313" key="4">
    <source>
        <dbReference type="Proteomes" id="UP000591131"/>
    </source>
</evidence>
<evidence type="ECO:0000256" key="1">
    <source>
        <dbReference type="SAM" id="Coils"/>
    </source>
</evidence>
<feature type="region of interest" description="Disordered" evidence="2">
    <location>
        <begin position="273"/>
        <end position="313"/>
    </location>
</feature>
<accession>A0A7J6LX10</accession>
<dbReference type="OrthoDB" id="75192at2759"/>
<protein>
    <submittedName>
        <fullName evidence="3">Uncharacterized protein</fullName>
    </submittedName>
</protein>
<organism evidence="3 4">
    <name type="scientific">Perkinsus chesapeaki</name>
    <name type="common">Clam parasite</name>
    <name type="synonym">Perkinsus andrewsi</name>
    <dbReference type="NCBI Taxonomy" id="330153"/>
    <lineage>
        <taxon>Eukaryota</taxon>
        <taxon>Sar</taxon>
        <taxon>Alveolata</taxon>
        <taxon>Perkinsozoa</taxon>
        <taxon>Perkinsea</taxon>
        <taxon>Perkinsida</taxon>
        <taxon>Perkinsidae</taxon>
        <taxon>Perkinsus</taxon>
    </lineage>
</organism>
<comment type="caution">
    <text evidence="3">The sequence shown here is derived from an EMBL/GenBank/DDBJ whole genome shotgun (WGS) entry which is preliminary data.</text>
</comment>
<evidence type="ECO:0000256" key="2">
    <source>
        <dbReference type="SAM" id="MobiDB-lite"/>
    </source>
</evidence>
<proteinExistence type="predicted"/>
<gene>
    <name evidence="3" type="ORF">FOL47_005565</name>
</gene>
<evidence type="ECO:0000313" key="3">
    <source>
        <dbReference type="EMBL" id="KAF4663754.1"/>
    </source>
</evidence>
<feature type="coiled-coil region" evidence="1">
    <location>
        <begin position="593"/>
        <end position="638"/>
    </location>
</feature>
<dbReference type="EMBL" id="JAAPAO010000307">
    <property type="protein sequence ID" value="KAF4663754.1"/>
    <property type="molecule type" value="Genomic_DNA"/>
</dbReference>
<dbReference type="PANTHER" id="PTHR35381:SF1">
    <property type="entry name" value="EF-HAND DOMAIN-CONTAINING PROTEIN"/>
    <property type="match status" value="1"/>
</dbReference>
<feature type="region of interest" description="Disordered" evidence="2">
    <location>
        <begin position="167"/>
        <end position="243"/>
    </location>
</feature>
<name>A0A7J6LX10_PERCH</name>